<dbReference type="EMBL" id="NMVO01000014">
    <property type="protein sequence ID" value="OYO12808.1"/>
    <property type="molecule type" value="Genomic_DNA"/>
</dbReference>
<evidence type="ECO:0000256" key="5">
    <source>
        <dbReference type="RuleBase" id="RU003495"/>
    </source>
</evidence>
<dbReference type="PANTHER" id="PTHR34183">
    <property type="entry name" value="ENDOLYTIC PEPTIDOGLYCAN TRANSGLYCOSYLASE RLPA"/>
    <property type="match status" value="1"/>
</dbReference>
<accession>A0A255GA57</accession>
<proteinExistence type="inferred from homology"/>
<dbReference type="Pfam" id="PF03330">
    <property type="entry name" value="DPBB_1"/>
    <property type="match status" value="1"/>
</dbReference>
<gene>
    <name evidence="4" type="primary">rlpA</name>
    <name evidence="8" type="ORF">CGZ94_12985</name>
</gene>
<dbReference type="Gene3D" id="2.40.40.10">
    <property type="entry name" value="RlpA-like domain"/>
    <property type="match status" value="1"/>
</dbReference>
<feature type="domain" description="G5" evidence="7">
    <location>
        <begin position="217"/>
        <end position="297"/>
    </location>
</feature>
<dbReference type="SMART" id="SM01208">
    <property type="entry name" value="G5"/>
    <property type="match status" value="1"/>
</dbReference>
<comment type="similarity">
    <text evidence="4 5">Belongs to the RlpA family.</text>
</comment>
<dbReference type="GO" id="GO:0008932">
    <property type="term" value="F:lytic endotransglycosylase activity"/>
    <property type="evidence" value="ECO:0007669"/>
    <property type="project" value="UniProtKB-UniRule"/>
</dbReference>
<dbReference type="Pfam" id="PF07501">
    <property type="entry name" value="G5"/>
    <property type="match status" value="1"/>
</dbReference>
<evidence type="ECO:0000256" key="2">
    <source>
        <dbReference type="ARBA" id="ARBA00023239"/>
    </source>
</evidence>
<dbReference type="CDD" id="cd22268">
    <property type="entry name" value="DPBB_RlpA-like"/>
    <property type="match status" value="1"/>
</dbReference>
<reference evidence="8 9" key="1">
    <citation type="submission" date="2017-07" db="EMBL/GenBank/DDBJ databases">
        <title>Draft whole genome sequences of clinical Proprionibacteriaceae strains.</title>
        <authorList>
            <person name="Bernier A.-M."/>
            <person name="Bernard K."/>
            <person name="Domingo M.-C."/>
        </authorList>
    </citation>
    <scope>NUCLEOTIDE SEQUENCE [LARGE SCALE GENOMIC DNA]</scope>
    <source>
        <strain evidence="8 9">NML 030167</strain>
    </source>
</reference>
<dbReference type="InterPro" id="IPR007137">
    <property type="entry name" value="DUF348"/>
</dbReference>
<dbReference type="Pfam" id="PF03990">
    <property type="entry name" value="DUF348"/>
    <property type="match status" value="3"/>
</dbReference>
<evidence type="ECO:0000256" key="6">
    <source>
        <dbReference type="SAM" id="MobiDB-lite"/>
    </source>
</evidence>
<feature type="compositionally biased region" description="Low complexity" evidence="6">
    <location>
        <begin position="294"/>
        <end position="334"/>
    </location>
</feature>
<keyword evidence="1" id="KW-0732">Signal</keyword>
<comment type="function">
    <text evidence="4">Lytic transglycosylase with a strong preference for naked glycan strands that lack stem peptides.</text>
</comment>
<dbReference type="InterPro" id="IPR012997">
    <property type="entry name" value="RplA"/>
</dbReference>
<comment type="caution">
    <text evidence="8">The sequence shown here is derived from an EMBL/GenBank/DDBJ whole genome shotgun (WGS) entry which is preliminary data.</text>
</comment>
<evidence type="ECO:0000256" key="1">
    <source>
        <dbReference type="ARBA" id="ARBA00022729"/>
    </source>
</evidence>
<protein>
    <recommendedName>
        <fullName evidence="4">Probable endolytic peptidoglycan transglycosylase RlpA</fullName>
        <ecNumber evidence="4">4.2.2.-</ecNumber>
    </recommendedName>
</protein>
<dbReference type="Proteomes" id="UP000215896">
    <property type="component" value="Unassembled WGS sequence"/>
</dbReference>
<evidence type="ECO:0000256" key="3">
    <source>
        <dbReference type="ARBA" id="ARBA00023316"/>
    </source>
</evidence>
<dbReference type="EC" id="4.2.2.-" evidence="4"/>
<dbReference type="GO" id="GO:0000270">
    <property type="term" value="P:peptidoglycan metabolic process"/>
    <property type="evidence" value="ECO:0007669"/>
    <property type="project" value="UniProtKB-UniRule"/>
</dbReference>
<dbReference type="NCBIfam" id="TIGR00413">
    <property type="entry name" value="rlpA"/>
    <property type="match status" value="1"/>
</dbReference>
<dbReference type="SUPFAM" id="SSF50685">
    <property type="entry name" value="Barwin-like endoglucanases"/>
    <property type="match status" value="1"/>
</dbReference>
<feature type="compositionally biased region" description="Gly residues" evidence="6">
    <location>
        <begin position="335"/>
        <end position="347"/>
    </location>
</feature>
<dbReference type="InterPro" id="IPR011098">
    <property type="entry name" value="G5_dom"/>
</dbReference>
<dbReference type="InterPro" id="IPR009009">
    <property type="entry name" value="RlpA-like_DPBB"/>
</dbReference>
<dbReference type="GO" id="GO:0071555">
    <property type="term" value="P:cell wall organization"/>
    <property type="evidence" value="ECO:0007669"/>
    <property type="project" value="UniProtKB-KW"/>
</dbReference>
<keyword evidence="2 4" id="KW-0456">Lyase</keyword>
<dbReference type="PANTHER" id="PTHR34183:SF8">
    <property type="entry name" value="ENDOLYTIC PEPTIDOGLYCAN TRANSGLYCOSYLASE RLPA-RELATED"/>
    <property type="match status" value="1"/>
</dbReference>
<dbReference type="OrthoDB" id="1404170at2"/>
<evidence type="ECO:0000313" key="9">
    <source>
        <dbReference type="Proteomes" id="UP000215896"/>
    </source>
</evidence>
<dbReference type="Gene3D" id="2.20.230.10">
    <property type="entry name" value="Resuscitation-promoting factor rpfb"/>
    <property type="match status" value="1"/>
</dbReference>
<dbReference type="HAMAP" id="MF_02071">
    <property type="entry name" value="RlpA"/>
    <property type="match status" value="1"/>
</dbReference>
<evidence type="ECO:0000259" key="7">
    <source>
        <dbReference type="PROSITE" id="PS51109"/>
    </source>
</evidence>
<evidence type="ECO:0000313" key="8">
    <source>
        <dbReference type="EMBL" id="OYO12808.1"/>
    </source>
</evidence>
<organism evidence="8 9">
    <name type="scientific">Enemella evansiae</name>
    <dbReference type="NCBI Taxonomy" id="2016499"/>
    <lineage>
        <taxon>Bacteria</taxon>
        <taxon>Bacillati</taxon>
        <taxon>Actinomycetota</taxon>
        <taxon>Actinomycetes</taxon>
        <taxon>Propionibacteriales</taxon>
        <taxon>Propionibacteriaceae</taxon>
        <taxon>Enemella</taxon>
    </lineage>
</organism>
<keyword evidence="9" id="KW-1185">Reference proteome</keyword>
<evidence type="ECO:0000256" key="4">
    <source>
        <dbReference type="HAMAP-Rule" id="MF_02071"/>
    </source>
</evidence>
<dbReference type="InterPro" id="IPR036908">
    <property type="entry name" value="RlpA-like_sf"/>
</dbReference>
<sequence>MSRGDTCLCASAPNSRVLTGVELRKVIPLAVAGGVLVASGGVFGVSQAMAKDVEVSQDGVPMKVRTWSGTVGEALQAQNIQVGERDQVAPALGEKLADGQQISVRYGRQLNLSVDGEKSSMWTTATTVEQALAEMSIRDESKLSTSRSAAIGREGLDLNIETAKQITVVVAGESRTVITPAETVGQALAEAQIEYAPTDRLDPGVDTPITEGLTVAVNKVDTKETTREIEIPFKTVRKESSSLPKGTEKVDTKGVPGKTIEVWTERFENGKSIENKMTSSRVDKQPVDEVVLVGTGSTATPTPKSTTPSKSPSKAPTTSSSRPSSPPSKSAGTNAGSGSGSGSGSTGGSPAVGSTCQASMYDEGQMTANGEVFNTNALTAAHKTLPFGTMVKVTNPSNGKTVTVRINDRGPYIAGRCLDLSKAAFSAIGNVSQGVMTVVYQPL</sequence>
<dbReference type="PROSITE" id="PS51109">
    <property type="entry name" value="G5"/>
    <property type="match status" value="1"/>
</dbReference>
<keyword evidence="3 4" id="KW-0961">Cell wall biogenesis/degradation</keyword>
<feature type="region of interest" description="Disordered" evidence="6">
    <location>
        <begin position="294"/>
        <end position="356"/>
    </location>
</feature>
<dbReference type="InterPro" id="IPR034718">
    <property type="entry name" value="RlpA"/>
</dbReference>
<name>A0A255GA57_9ACTN</name>
<dbReference type="AlphaFoldDB" id="A0A255GA57"/>